<keyword evidence="7" id="KW-0479">Metal-binding</keyword>
<comment type="caution">
    <text evidence="12">The sequence shown here is derived from an EMBL/GenBank/DDBJ whole genome shotgun (WGS) entry which is preliminary data.</text>
</comment>
<evidence type="ECO:0000256" key="7">
    <source>
        <dbReference type="ARBA" id="ARBA00022723"/>
    </source>
</evidence>
<keyword evidence="13" id="KW-1185">Reference proteome</keyword>
<evidence type="ECO:0000259" key="11">
    <source>
        <dbReference type="Pfam" id="PF10589"/>
    </source>
</evidence>
<dbReference type="RefSeq" id="WP_153411750.1">
    <property type="nucleotide sequence ID" value="NZ_WEGK01000008.1"/>
</dbReference>
<keyword evidence="4" id="KW-0004">4Fe-4S</keyword>
<evidence type="ECO:0000256" key="4">
    <source>
        <dbReference type="ARBA" id="ARBA00022485"/>
    </source>
</evidence>
<dbReference type="AlphaFoldDB" id="A0A7K0D6V2"/>
<organism evidence="12 13">
    <name type="scientific">Nocardia macrotermitis</name>
    <dbReference type="NCBI Taxonomy" id="2585198"/>
    <lineage>
        <taxon>Bacteria</taxon>
        <taxon>Bacillati</taxon>
        <taxon>Actinomycetota</taxon>
        <taxon>Actinomycetes</taxon>
        <taxon>Mycobacteriales</taxon>
        <taxon>Nocardiaceae</taxon>
        <taxon>Nocardia</taxon>
    </lineage>
</organism>
<keyword evidence="5" id="KW-0285">Flavoprotein</keyword>
<dbReference type="Pfam" id="PF10589">
    <property type="entry name" value="NADH_4Fe-4S"/>
    <property type="match status" value="1"/>
</dbReference>
<dbReference type="OrthoDB" id="9805533at2"/>
<evidence type="ECO:0000256" key="5">
    <source>
        <dbReference type="ARBA" id="ARBA00022630"/>
    </source>
</evidence>
<comment type="cofactor">
    <cofactor evidence="1">
        <name>FMN</name>
        <dbReference type="ChEBI" id="CHEBI:58210"/>
    </cofactor>
</comment>
<dbReference type="SUPFAM" id="SSF140490">
    <property type="entry name" value="Nqo1C-terminal domain-like"/>
    <property type="match status" value="1"/>
</dbReference>
<dbReference type="GO" id="GO:0045333">
    <property type="term" value="P:cellular respiration"/>
    <property type="evidence" value="ECO:0007669"/>
    <property type="project" value="TreeGrafter"/>
</dbReference>
<dbReference type="InterPro" id="IPR037225">
    <property type="entry name" value="Nuo51_FMN-bd_sf"/>
</dbReference>
<name>A0A7K0D6V2_9NOCA</name>
<comment type="similarity">
    <text evidence="3">Belongs to the complex I 51 kDa subunit family.</text>
</comment>
<evidence type="ECO:0000256" key="1">
    <source>
        <dbReference type="ARBA" id="ARBA00001917"/>
    </source>
</evidence>
<evidence type="ECO:0000256" key="3">
    <source>
        <dbReference type="ARBA" id="ARBA00007523"/>
    </source>
</evidence>
<keyword evidence="12" id="KW-0560">Oxidoreductase</keyword>
<dbReference type="Gene3D" id="3.40.50.11540">
    <property type="entry name" value="NADH-ubiquinone oxidoreductase 51kDa subunit"/>
    <property type="match status" value="1"/>
</dbReference>
<evidence type="ECO:0000259" key="10">
    <source>
        <dbReference type="Pfam" id="PF01512"/>
    </source>
</evidence>
<accession>A0A7K0D6V2</accession>
<dbReference type="GO" id="GO:0003954">
    <property type="term" value="F:NADH dehydrogenase activity"/>
    <property type="evidence" value="ECO:0007669"/>
    <property type="project" value="TreeGrafter"/>
</dbReference>
<comment type="cofactor">
    <cofactor evidence="2">
        <name>[4Fe-4S] cluster</name>
        <dbReference type="ChEBI" id="CHEBI:49883"/>
    </cofactor>
</comment>
<evidence type="ECO:0000256" key="8">
    <source>
        <dbReference type="ARBA" id="ARBA00023004"/>
    </source>
</evidence>
<dbReference type="InterPro" id="IPR019575">
    <property type="entry name" value="Nuop51_4Fe4S-bd"/>
</dbReference>
<dbReference type="Pfam" id="PF01512">
    <property type="entry name" value="Complex1_51K"/>
    <property type="match status" value="1"/>
</dbReference>
<feature type="domain" description="NADH-ubiquinone oxidoreductase 51kDa subunit FMN-binding" evidence="10">
    <location>
        <begin position="47"/>
        <end position="203"/>
    </location>
</feature>
<feature type="domain" description="NADH-ubiquinone oxidoreductase 51kDa subunit iron-sulphur binding" evidence="11">
    <location>
        <begin position="316"/>
        <end position="395"/>
    </location>
</feature>
<evidence type="ECO:0000313" key="13">
    <source>
        <dbReference type="Proteomes" id="UP000438448"/>
    </source>
</evidence>
<dbReference type="GO" id="GO:0051539">
    <property type="term" value="F:4 iron, 4 sulfur cluster binding"/>
    <property type="evidence" value="ECO:0007669"/>
    <property type="project" value="UniProtKB-KW"/>
</dbReference>
<dbReference type="EC" id="1.6.5.11" evidence="12"/>
<dbReference type="InterPro" id="IPR011538">
    <property type="entry name" value="Nuo51_FMN-bd"/>
</dbReference>
<dbReference type="EMBL" id="WEGK01000008">
    <property type="protein sequence ID" value="MQY21062.1"/>
    <property type="molecule type" value="Genomic_DNA"/>
</dbReference>
<evidence type="ECO:0000256" key="6">
    <source>
        <dbReference type="ARBA" id="ARBA00022643"/>
    </source>
</evidence>
<dbReference type="SUPFAM" id="SSF142019">
    <property type="entry name" value="Nqo1 FMN-binding domain-like"/>
    <property type="match status" value="1"/>
</dbReference>
<evidence type="ECO:0000256" key="9">
    <source>
        <dbReference type="ARBA" id="ARBA00023014"/>
    </source>
</evidence>
<gene>
    <name evidence="12" type="primary">nqo1</name>
    <name evidence="12" type="ORF">NRB20_41710</name>
</gene>
<protein>
    <submittedName>
        <fullName evidence="12">NADH-quinone oxidoreductase subunit 1</fullName>
        <ecNumber evidence="12">1.6.5.11</ecNumber>
    </submittedName>
</protein>
<dbReference type="GO" id="GO:0046872">
    <property type="term" value="F:metal ion binding"/>
    <property type="evidence" value="ECO:0007669"/>
    <property type="project" value="UniProtKB-KW"/>
</dbReference>
<dbReference type="PANTHER" id="PTHR11780">
    <property type="entry name" value="NADH-UBIQUINONE OXIDOREDUCTASE FLAVOPROTEIN 1 NDUFV1"/>
    <property type="match status" value="1"/>
</dbReference>
<keyword evidence="6" id="KW-0288">FMN</keyword>
<keyword evidence="8" id="KW-0408">Iron</keyword>
<proteinExistence type="inferred from homology"/>
<dbReference type="Gene3D" id="1.20.1440.230">
    <property type="entry name" value="NADH-ubiquinone oxidoreductase 51kDa subunit, iron-sulphur binding domain"/>
    <property type="match status" value="1"/>
</dbReference>
<dbReference type="InterPro" id="IPR037207">
    <property type="entry name" value="Nuop51_4Fe4S-bd_sf"/>
</dbReference>
<dbReference type="Proteomes" id="UP000438448">
    <property type="component" value="Unassembled WGS sequence"/>
</dbReference>
<reference evidence="12 13" key="1">
    <citation type="submission" date="2019-10" db="EMBL/GenBank/DDBJ databases">
        <title>Nocardia macrotermitis sp. nov. and Nocardia aurantia sp. nov., isolated from the gut of fungus growing-termite Macrotermes natalensis.</title>
        <authorList>
            <person name="Benndorf R."/>
            <person name="Schwitalla J."/>
            <person name="Martin K."/>
            <person name="De Beer W."/>
            <person name="Kaster A.-K."/>
            <person name="Vollmers J."/>
            <person name="Poulsen M."/>
            <person name="Beemelmanns C."/>
        </authorList>
    </citation>
    <scope>NUCLEOTIDE SEQUENCE [LARGE SCALE GENOMIC DNA]</scope>
    <source>
        <strain evidence="12 13">RB20</strain>
    </source>
</reference>
<dbReference type="Gene3D" id="3.10.20.600">
    <property type="match status" value="1"/>
</dbReference>
<sequence length="411" mass="42592">MSTTIIEPAAPAGTRRLLLSVPELSSHAGHFGPIPVISDGAAVLDAVTAAGLLGRGGAGFPAARKLAAVAAGRRAVVVANGAEGEPASSKDAVLLARAPHLVLDGLGIAADVVGARECHFYAPAAALDGIRRALDERRACGYDRRSVRLTASPESFLSGEKTAVINRIAGLPAVPGDQLVSTSQSGLRGRPTLVHNVETLAHLALITRYGPRWFRTAGTPDEPGTMLVTLSGTAATGVVEVPLGIPLLDLLTRHGRTDPRTVRAILVGGYHGTWIPAAALHRAALSTAALRPLHATPGAGVIRVLPRTECGLHASADILTYLAAQSARRCGPCRHGLPTLATTFTPLAHGHPADPREIARLATLVDGRGACAHPDATARLIRSTLDVFAHDVTRHLHGHCEVTDTTPGARS</sequence>
<dbReference type="InterPro" id="IPR050837">
    <property type="entry name" value="ComplexI_51kDa_subunit"/>
</dbReference>
<dbReference type="SUPFAM" id="SSF142984">
    <property type="entry name" value="Nqo1 middle domain-like"/>
    <property type="match status" value="1"/>
</dbReference>
<keyword evidence="9" id="KW-0411">Iron-sulfur</keyword>
<dbReference type="PANTHER" id="PTHR11780:SF10">
    <property type="entry name" value="NADH DEHYDROGENASE [UBIQUINONE] FLAVOPROTEIN 1, MITOCHONDRIAL"/>
    <property type="match status" value="1"/>
</dbReference>
<evidence type="ECO:0000256" key="2">
    <source>
        <dbReference type="ARBA" id="ARBA00001966"/>
    </source>
</evidence>
<evidence type="ECO:0000313" key="12">
    <source>
        <dbReference type="EMBL" id="MQY21062.1"/>
    </source>
</evidence>